<keyword evidence="3" id="KW-1185">Reference proteome</keyword>
<protein>
    <submittedName>
        <fullName evidence="2">Uncharacterized protein</fullName>
    </submittedName>
</protein>
<evidence type="ECO:0000313" key="4">
    <source>
        <dbReference type="Proteomes" id="UP000255110"/>
    </source>
</evidence>
<dbReference type="Proteomes" id="UP000054820">
    <property type="component" value="Unassembled WGS sequence"/>
</dbReference>
<organism evidence="2 4">
    <name type="scientific">Legionella steigerwaltii</name>
    <dbReference type="NCBI Taxonomy" id="460"/>
    <lineage>
        <taxon>Bacteria</taxon>
        <taxon>Pseudomonadati</taxon>
        <taxon>Pseudomonadota</taxon>
        <taxon>Gammaproteobacteria</taxon>
        <taxon>Legionellales</taxon>
        <taxon>Legionellaceae</taxon>
        <taxon>Legionella</taxon>
    </lineage>
</organism>
<accession>A0A378LBW1</accession>
<dbReference type="RefSeq" id="WP_058475897.1">
    <property type="nucleotide sequence ID" value="NZ_CAAAIO010000003.1"/>
</dbReference>
<evidence type="ECO:0000313" key="2">
    <source>
        <dbReference type="EMBL" id="STY23229.1"/>
    </source>
</evidence>
<dbReference type="Proteomes" id="UP000255110">
    <property type="component" value="Unassembled WGS sequence"/>
</dbReference>
<dbReference type="EMBL" id="LNYZ01000001">
    <property type="protein sequence ID" value="KTD81083.1"/>
    <property type="molecule type" value="Genomic_DNA"/>
</dbReference>
<dbReference type="STRING" id="460.Lstg_0310"/>
<dbReference type="OrthoDB" id="5650020at2"/>
<sequence>MSFGKNIFSLFKTKPQGITQLASEIEHNIPYYRIHGGCPEKGLPTRGNFDRVTIEALARYISTNKPLVAYGGTILLENLFTGFLKDKKIENGKSGLIVGIPERVIELSSLYEPLCDYFIGLNQEEATNAVADFIKKNEAIIENLTEDRIVAFVTNLEGLVEGEPVRNLFANFNPALPQELTIHELQDTDFIHELWDEISSKGSFRREK</sequence>
<evidence type="ECO:0000313" key="1">
    <source>
        <dbReference type="EMBL" id="KTD81083.1"/>
    </source>
</evidence>
<dbReference type="AlphaFoldDB" id="A0A378LBW1"/>
<dbReference type="EMBL" id="UGOY01000001">
    <property type="protein sequence ID" value="STY23229.1"/>
    <property type="molecule type" value="Genomic_DNA"/>
</dbReference>
<reference evidence="1 3" key="1">
    <citation type="submission" date="2015-11" db="EMBL/GenBank/DDBJ databases">
        <title>Genomic analysis of 38 Legionella species identifies large and diverse effector repertoires.</title>
        <authorList>
            <person name="Burstein D."/>
            <person name="Amaro F."/>
            <person name="Zusman T."/>
            <person name="Lifshitz Z."/>
            <person name="Cohen O."/>
            <person name="Gilbert J.A."/>
            <person name="Pupko T."/>
            <person name="Shuman H.A."/>
            <person name="Segal G."/>
        </authorList>
    </citation>
    <scope>NUCLEOTIDE SEQUENCE [LARGE SCALE GENOMIC DNA]</scope>
    <source>
        <strain evidence="1 3">SC-18-C9</strain>
    </source>
</reference>
<name>A0A378LBW1_9GAMM</name>
<gene>
    <name evidence="1" type="ORF">Lstg_0310</name>
    <name evidence="2" type="ORF">NCTC11991_01833</name>
</gene>
<proteinExistence type="predicted"/>
<evidence type="ECO:0000313" key="3">
    <source>
        <dbReference type="Proteomes" id="UP000054820"/>
    </source>
</evidence>
<reference evidence="2 4" key="2">
    <citation type="submission" date="2018-06" db="EMBL/GenBank/DDBJ databases">
        <authorList>
            <consortium name="Pathogen Informatics"/>
            <person name="Doyle S."/>
        </authorList>
    </citation>
    <scope>NUCLEOTIDE SEQUENCE [LARGE SCALE GENOMIC DNA]</scope>
    <source>
        <strain evidence="2 4">NCTC11991</strain>
    </source>
</reference>